<proteinExistence type="predicted"/>
<feature type="transmembrane region" description="Helical" evidence="9">
    <location>
        <begin position="371"/>
        <end position="393"/>
    </location>
</feature>
<dbReference type="PANTHER" id="PTHR43289:SF6">
    <property type="entry name" value="SERINE_THREONINE-PROTEIN KINASE NEKL-3"/>
    <property type="match status" value="1"/>
</dbReference>
<dbReference type="PANTHER" id="PTHR43289">
    <property type="entry name" value="MITOGEN-ACTIVATED PROTEIN KINASE KINASE KINASE 20-RELATED"/>
    <property type="match status" value="1"/>
</dbReference>
<name>A0ABP9BHH9_9PSEU</name>
<feature type="compositionally biased region" description="Low complexity" evidence="8">
    <location>
        <begin position="290"/>
        <end position="307"/>
    </location>
</feature>
<evidence type="ECO:0000259" key="10">
    <source>
        <dbReference type="PROSITE" id="PS50011"/>
    </source>
</evidence>
<keyword evidence="9" id="KW-1133">Transmembrane helix</keyword>
<gene>
    <name evidence="11" type="ORF">GCM10023200_32750</name>
</gene>
<feature type="compositionally biased region" description="Basic and acidic residues" evidence="8">
    <location>
        <begin position="260"/>
        <end position="269"/>
    </location>
</feature>
<dbReference type="RefSeq" id="WP_345417007.1">
    <property type="nucleotide sequence ID" value="NZ_BAABHO010000025.1"/>
</dbReference>
<dbReference type="SMART" id="SM00220">
    <property type="entry name" value="S_TKc"/>
    <property type="match status" value="1"/>
</dbReference>
<feature type="binding site" evidence="7">
    <location>
        <position position="38"/>
    </location>
    <ligand>
        <name>ATP</name>
        <dbReference type="ChEBI" id="CHEBI:30616"/>
    </ligand>
</feature>
<organism evidence="11 12">
    <name type="scientific">Actinomycetospora chlora</name>
    <dbReference type="NCBI Taxonomy" id="663608"/>
    <lineage>
        <taxon>Bacteria</taxon>
        <taxon>Bacillati</taxon>
        <taxon>Actinomycetota</taxon>
        <taxon>Actinomycetes</taxon>
        <taxon>Pseudonocardiales</taxon>
        <taxon>Pseudonocardiaceae</taxon>
        <taxon>Actinomycetospora</taxon>
    </lineage>
</organism>
<dbReference type="PROSITE" id="PS00107">
    <property type="entry name" value="PROTEIN_KINASE_ATP"/>
    <property type="match status" value="1"/>
</dbReference>
<sequence>MGERHLGPYRLEQLIGRGGMGEVYRAVDTRKNRAVALKVLPSAFAGDVEFVSRFRREAEVTAQLHEPHVIPIHDYGKIEGQLFLDMRFVQGTNLESVLRRSGRLPPHRAVDLVGQVAAALDAAHRAGLVHRDVKPSNVLLTDPHPEDTADAPDFVYLIDFGIAANVLDTRLTPTSATLGTAAYMAPERFLPGPGGDGRVDVYALGCVLFELLTGKRPFAGESFPQLMYAHLNVAPSRLSEVEPNLPAGLEEVVAAALEKDAARRPHRAGDLATRARAALARSASPPPATPRAGRPAAAPRPAAGSPSIQRHSTWNGPRPYAPLPTGPPPGPPSGRPPGPPKADVAAGPVVVDRRPDEDEPPPARAGRARRWALWLGSTAAAIVLSVLAATVYLSAQYYVASDADTVVIYQGLPGSLLGVSLQSVAEDSGLRVADLTPVARQQLAGDGIRVDDLASAWRTVDRLRSQQTLPPCTDPSASGSEPQVPGRDCRNP</sequence>
<dbReference type="PROSITE" id="PS00108">
    <property type="entry name" value="PROTEIN_KINASE_ST"/>
    <property type="match status" value="1"/>
</dbReference>
<keyword evidence="9" id="KW-0812">Transmembrane</keyword>
<keyword evidence="4 7" id="KW-0547">Nucleotide-binding</keyword>
<comment type="caution">
    <text evidence="11">The sequence shown here is derived from an EMBL/GenBank/DDBJ whole genome shotgun (WGS) entry which is preliminary data.</text>
</comment>
<evidence type="ECO:0000256" key="8">
    <source>
        <dbReference type="SAM" id="MobiDB-lite"/>
    </source>
</evidence>
<dbReference type="EC" id="2.7.11.1" evidence="1"/>
<evidence type="ECO:0000256" key="3">
    <source>
        <dbReference type="ARBA" id="ARBA00022679"/>
    </source>
</evidence>
<feature type="region of interest" description="Disordered" evidence="8">
    <location>
        <begin position="260"/>
        <end position="346"/>
    </location>
</feature>
<evidence type="ECO:0000256" key="9">
    <source>
        <dbReference type="SAM" id="Phobius"/>
    </source>
</evidence>
<keyword evidence="2" id="KW-0723">Serine/threonine-protein kinase</keyword>
<feature type="domain" description="Protein kinase" evidence="10">
    <location>
        <begin position="9"/>
        <end position="279"/>
    </location>
</feature>
<dbReference type="InterPro" id="IPR011009">
    <property type="entry name" value="Kinase-like_dom_sf"/>
</dbReference>
<evidence type="ECO:0000256" key="1">
    <source>
        <dbReference type="ARBA" id="ARBA00012513"/>
    </source>
</evidence>
<dbReference type="SUPFAM" id="SSF56112">
    <property type="entry name" value="Protein kinase-like (PK-like)"/>
    <property type="match status" value="1"/>
</dbReference>
<dbReference type="InterPro" id="IPR008271">
    <property type="entry name" value="Ser/Thr_kinase_AS"/>
</dbReference>
<feature type="compositionally biased region" description="Pro residues" evidence="8">
    <location>
        <begin position="319"/>
        <end position="340"/>
    </location>
</feature>
<dbReference type="EMBL" id="BAABHO010000025">
    <property type="protein sequence ID" value="GAA4794258.1"/>
    <property type="molecule type" value="Genomic_DNA"/>
</dbReference>
<dbReference type="Proteomes" id="UP001500928">
    <property type="component" value="Unassembled WGS sequence"/>
</dbReference>
<dbReference type="PROSITE" id="PS50011">
    <property type="entry name" value="PROTEIN_KINASE_DOM"/>
    <property type="match status" value="1"/>
</dbReference>
<feature type="compositionally biased region" description="Low complexity" evidence="8">
    <location>
        <begin position="271"/>
        <end position="283"/>
    </location>
</feature>
<dbReference type="Gene3D" id="1.10.510.10">
    <property type="entry name" value="Transferase(Phosphotransferase) domain 1"/>
    <property type="match status" value="1"/>
</dbReference>
<dbReference type="InterPro" id="IPR017441">
    <property type="entry name" value="Protein_kinase_ATP_BS"/>
</dbReference>
<protein>
    <recommendedName>
        <fullName evidence="1">non-specific serine/threonine protein kinase</fullName>
        <ecNumber evidence="1">2.7.11.1</ecNumber>
    </recommendedName>
</protein>
<keyword evidence="6 7" id="KW-0067">ATP-binding</keyword>
<evidence type="ECO:0000313" key="11">
    <source>
        <dbReference type="EMBL" id="GAA4794258.1"/>
    </source>
</evidence>
<dbReference type="Pfam" id="PF00069">
    <property type="entry name" value="Pkinase"/>
    <property type="match status" value="1"/>
</dbReference>
<accession>A0ABP9BHH9</accession>
<evidence type="ECO:0000313" key="12">
    <source>
        <dbReference type="Proteomes" id="UP001500928"/>
    </source>
</evidence>
<evidence type="ECO:0000256" key="5">
    <source>
        <dbReference type="ARBA" id="ARBA00022777"/>
    </source>
</evidence>
<dbReference type="CDD" id="cd14014">
    <property type="entry name" value="STKc_PknB_like"/>
    <property type="match status" value="1"/>
</dbReference>
<evidence type="ECO:0000256" key="6">
    <source>
        <dbReference type="ARBA" id="ARBA00022840"/>
    </source>
</evidence>
<feature type="region of interest" description="Disordered" evidence="8">
    <location>
        <begin position="465"/>
        <end position="492"/>
    </location>
</feature>
<feature type="compositionally biased region" description="Polar residues" evidence="8">
    <location>
        <begin position="465"/>
        <end position="481"/>
    </location>
</feature>
<dbReference type="InterPro" id="IPR000719">
    <property type="entry name" value="Prot_kinase_dom"/>
</dbReference>
<reference evidence="12" key="1">
    <citation type="journal article" date="2019" name="Int. J. Syst. Evol. Microbiol.">
        <title>The Global Catalogue of Microorganisms (GCM) 10K type strain sequencing project: providing services to taxonomists for standard genome sequencing and annotation.</title>
        <authorList>
            <consortium name="The Broad Institute Genomics Platform"/>
            <consortium name="The Broad Institute Genome Sequencing Center for Infectious Disease"/>
            <person name="Wu L."/>
            <person name="Ma J."/>
        </authorList>
    </citation>
    <scope>NUCLEOTIDE SEQUENCE [LARGE SCALE GENOMIC DNA]</scope>
    <source>
        <strain evidence="12">JCM 17979</strain>
    </source>
</reference>
<keyword evidence="9" id="KW-0472">Membrane</keyword>
<evidence type="ECO:0000256" key="4">
    <source>
        <dbReference type="ARBA" id="ARBA00022741"/>
    </source>
</evidence>
<evidence type="ECO:0000256" key="7">
    <source>
        <dbReference type="PROSITE-ProRule" id="PRU10141"/>
    </source>
</evidence>
<keyword evidence="5" id="KW-0418">Kinase</keyword>
<keyword evidence="3" id="KW-0808">Transferase</keyword>
<keyword evidence="12" id="KW-1185">Reference proteome</keyword>
<evidence type="ECO:0000256" key="2">
    <source>
        <dbReference type="ARBA" id="ARBA00022527"/>
    </source>
</evidence>
<dbReference type="Gene3D" id="3.30.200.20">
    <property type="entry name" value="Phosphorylase Kinase, domain 1"/>
    <property type="match status" value="1"/>
</dbReference>